<sequence>MTLGFICVLQDGLHSSSTCNKAGLFGIGQPGTRKRKMKLTLRSNMSNSLTPETLDIMFSMLVVKEEWMRDINDDMENYSSKTRRVMRHMKRLEEKLGKLGGGLGSMRIDTQSVNAKVEVLSKGKFDRKVTHDGYKN</sequence>
<evidence type="ECO:0000313" key="1">
    <source>
        <dbReference type="EMBL" id="RDX96730.1"/>
    </source>
</evidence>
<gene>
    <name evidence="1" type="ORF">CR513_20580</name>
</gene>
<protein>
    <submittedName>
        <fullName evidence="1">Uncharacterized protein</fullName>
    </submittedName>
</protein>
<accession>A0A371H1N3</accession>
<dbReference type="Proteomes" id="UP000257109">
    <property type="component" value="Unassembled WGS sequence"/>
</dbReference>
<proteinExistence type="predicted"/>
<organism evidence="1 2">
    <name type="scientific">Mucuna pruriens</name>
    <name type="common">Velvet bean</name>
    <name type="synonym">Dolichos pruriens</name>
    <dbReference type="NCBI Taxonomy" id="157652"/>
    <lineage>
        <taxon>Eukaryota</taxon>
        <taxon>Viridiplantae</taxon>
        <taxon>Streptophyta</taxon>
        <taxon>Embryophyta</taxon>
        <taxon>Tracheophyta</taxon>
        <taxon>Spermatophyta</taxon>
        <taxon>Magnoliopsida</taxon>
        <taxon>eudicotyledons</taxon>
        <taxon>Gunneridae</taxon>
        <taxon>Pentapetalae</taxon>
        <taxon>rosids</taxon>
        <taxon>fabids</taxon>
        <taxon>Fabales</taxon>
        <taxon>Fabaceae</taxon>
        <taxon>Papilionoideae</taxon>
        <taxon>50 kb inversion clade</taxon>
        <taxon>NPAAA clade</taxon>
        <taxon>indigoferoid/millettioid clade</taxon>
        <taxon>Phaseoleae</taxon>
        <taxon>Mucuna</taxon>
    </lineage>
</organism>
<feature type="non-terminal residue" evidence="1">
    <location>
        <position position="1"/>
    </location>
</feature>
<keyword evidence="2" id="KW-1185">Reference proteome</keyword>
<comment type="caution">
    <text evidence="1">The sequence shown here is derived from an EMBL/GenBank/DDBJ whole genome shotgun (WGS) entry which is preliminary data.</text>
</comment>
<reference evidence="1" key="1">
    <citation type="submission" date="2018-05" db="EMBL/GenBank/DDBJ databases">
        <title>Draft genome of Mucuna pruriens seed.</title>
        <authorList>
            <person name="Nnadi N.E."/>
            <person name="Vos R."/>
            <person name="Hasami M.H."/>
            <person name="Devisetty U.K."/>
            <person name="Aguiy J.C."/>
        </authorList>
    </citation>
    <scope>NUCLEOTIDE SEQUENCE [LARGE SCALE GENOMIC DNA]</scope>
    <source>
        <strain evidence="1">JCA_2017</strain>
    </source>
</reference>
<dbReference type="EMBL" id="QJKJ01003828">
    <property type="protein sequence ID" value="RDX96730.1"/>
    <property type="molecule type" value="Genomic_DNA"/>
</dbReference>
<dbReference type="AlphaFoldDB" id="A0A371H1N3"/>
<name>A0A371H1N3_MUCPR</name>
<evidence type="ECO:0000313" key="2">
    <source>
        <dbReference type="Proteomes" id="UP000257109"/>
    </source>
</evidence>